<dbReference type="EMBL" id="CAJVRL010000051">
    <property type="protein sequence ID" value="CAG8953644.1"/>
    <property type="molecule type" value="Genomic_DNA"/>
</dbReference>
<evidence type="ECO:0008006" key="4">
    <source>
        <dbReference type="Google" id="ProtNLM"/>
    </source>
</evidence>
<protein>
    <recommendedName>
        <fullName evidence="4">F-box domain-containing protein</fullName>
    </recommendedName>
</protein>
<evidence type="ECO:0000313" key="3">
    <source>
        <dbReference type="Proteomes" id="UP000696280"/>
    </source>
</evidence>
<reference evidence="2" key="1">
    <citation type="submission" date="2021-07" db="EMBL/GenBank/DDBJ databases">
        <authorList>
            <person name="Durling M."/>
        </authorList>
    </citation>
    <scope>NUCLEOTIDE SEQUENCE</scope>
</reference>
<dbReference type="AlphaFoldDB" id="A0A9N9PHX2"/>
<feature type="region of interest" description="Disordered" evidence="1">
    <location>
        <begin position="1"/>
        <end position="25"/>
    </location>
</feature>
<gene>
    <name evidence="2" type="ORF">HYFRA_00010103</name>
</gene>
<evidence type="ECO:0000313" key="2">
    <source>
        <dbReference type="EMBL" id="CAG8953644.1"/>
    </source>
</evidence>
<sequence>MSNFTKVAADHAQAPSVDTKRGLSDELPTGEILTASMDQLATTSPSTIEEQSGEMSQALGDEPIDKLVLSDFSEELIVQIMNELHPIHSVCLGLTARKFYRIHKEIHGQVTIRTNNSRVLIQRDRKIVTFLENGDGKLELSSLLEAWLAKQGFQWIILAQDRKAERTGKHLVWVLPGRYVADKTVRMWTWEIQEDEEIAYDRAKGYFINQVGIEYPKFFEFSIENLGP</sequence>
<organism evidence="2 3">
    <name type="scientific">Hymenoscyphus fraxineus</name>
    <dbReference type="NCBI Taxonomy" id="746836"/>
    <lineage>
        <taxon>Eukaryota</taxon>
        <taxon>Fungi</taxon>
        <taxon>Dikarya</taxon>
        <taxon>Ascomycota</taxon>
        <taxon>Pezizomycotina</taxon>
        <taxon>Leotiomycetes</taxon>
        <taxon>Helotiales</taxon>
        <taxon>Helotiaceae</taxon>
        <taxon>Hymenoscyphus</taxon>
    </lineage>
</organism>
<accession>A0A9N9PHX2</accession>
<dbReference type="OrthoDB" id="3565232at2759"/>
<proteinExistence type="predicted"/>
<name>A0A9N9PHX2_9HELO</name>
<evidence type="ECO:0000256" key="1">
    <source>
        <dbReference type="SAM" id="MobiDB-lite"/>
    </source>
</evidence>
<dbReference type="Proteomes" id="UP000696280">
    <property type="component" value="Unassembled WGS sequence"/>
</dbReference>
<keyword evidence="3" id="KW-1185">Reference proteome</keyword>
<comment type="caution">
    <text evidence="2">The sequence shown here is derived from an EMBL/GenBank/DDBJ whole genome shotgun (WGS) entry which is preliminary data.</text>
</comment>